<evidence type="ECO:0000313" key="3">
    <source>
        <dbReference type="Proteomes" id="UP000051529"/>
    </source>
</evidence>
<dbReference type="EMBL" id="JQBQ01000014">
    <property type="protein sequence ID" value="KRN92186.1"/>
    <property type="molecule type" value="Genomic_DNA"/>
</dbReference>
<accession>A0A0R2KZH9</accession>
<sequence>MRRKNMYEIVINGNKTITLNEKQFTFLTLIGQLGFLTFNQLTLLWSIVNRTYVGFSHSMLRRWINNYHLLKKHPVIPSQKKRSSNLSRPVYHLSSFGVRALKNNNIDYIPLEQLNYNSHNEECNEVTIQALFQAAFDVDLVNSQLKPINLNLKNIVASSRFDLNKLDLRSFSKQVANYKAHPFIPDQMISFTRHNQKYEVMVELDNRTENDNIQMAKIFNYIKYAYQHPQTQIMMVIAITDGSLPTYRIPKYSMPYLKVNNLLSKFKTYTIEHHGQKYSLVDLYRRVPNLTITIAGVKEAHVDIADFINDKNYISFSITELKLLANILTKKYKHKVVFQTNKKINLDRSNYLNIQGKTIGYMIYNPNPIIYQPIKIGYEHTLDTYLDLNSCIPKNYIYCFPTRSRKLLVPAISDYYQRNPGQPIFSQKQGMIFQPILEDNINPKWLLQLLFAREHYYKYLYNFFTSGTIAASNTAHYEKLTYVNSRAYRIVNSYLQQAHVQLNNNSPRPYQTLHNIAIKTNSAKEFAKQLNPQDIPLEVVRSIFKQIPIKAFSSPYFPTSSSYVSLISSNYLYLPNHSNPKKRIQIAF</sequence>
<keyword evidence="1" id="KW-1133">Transmembrane helix</keyword>
<name>A0A0R2KZH9_LACAM</name>
<gene>
    <name evidence="2" type="ORF">IV44_GL000317</name>
</gene>
<proteinExistence type="predicted"/>
<keyword evidence="1" id="KW-0812">Transmembrane</keyword>
<organism evidence="2 3">
    <name type="scientific">Lactobacillus amylovorus subsp. animalium DSM 16698</name>
    <dbReference type="NCBI Taxonomy" id="695563"/>
    <lineage>
        <taxon>Bacteria</taxon>
        <taxon>Bacillati</taxon>
        <taxon>Bacillota</taxon>
        <taxon>Bacilli</taxon>
        <taxon>Lactobacillales</taxon>
        <taxon>Lactobacillaceae</taxon>
        <taxon>Lactobacillus</taxon>
        <taxon>Lactobacillus amylovorus subsp. animalium</taxon>
    </lineage>
</organism>
<dbReference type="PATRIC" id="fig|695563.3.peg.349"/>
<evidence type="ECO:0000313" key="2">
    <source>
        <dbReference type="EMBL" id="KRN92186.1"/>
    </source>
</evidence>
<evidence type="ECO:0000256" key="1">
    <source>
        <dbReference type="SAM" id="Phobius"/>
    </source>
</evidence>
<feature type="transmembrane region" description="Helical" evidence="1">
    <location>
        <begin position="24"/>
        <end position="48"/>
    </location>
</feature>
<keyword evidence="1" id="KW-0472">Membrane</keyword>
<dbReference type="AlphaFoldDB" id="A0A0R2KZH9"/>
<dbReference type="Proteomes" id="UP000051529">
    <property type="component" value="Unassembled WGS sequence"/>
</dbReference>
<reference evidence="2 3" key="1">
    <citation type="journal article" date="2015" name="Genome Announc.">
        <title>Expanding the biotechnology potential of lactobacilli through comparative genomics of 213 strains and associated genera.</title>
        <authorList>
            <person name="Sun Z."/>
            <person name="Harris H.M."/>
            <person name="McCann A."/>
            <person name="Guo C."/>
            <person name="Argimon S."/>
            <person name="Zhang W."/>
            <person name="Yang X."/>
            <person name="Jeffery I.B."/>
            <person name="Cooney J.C."/>
            <person name="Kagawa T.F."/>
            <person name="Liu W."/>
            <person name="Song Y."/>
            <person name="Salvetti E."/>
            <person name="Wrobel A."/>
            <person name="Rasinkangas P."/>
            <person name="Parkhill J."/>
            <person name="Rea M.C."/>
            <person name="O'Sullivan O."/>
            <person name="Ritari J."/>
            <person name="Douillard F.P."/>
            <person name="Paul Ross R."/>
            <person name="Yang R."/>
            <person name="Briner A.E."/>
            <person name="Felis G.E."/>
            <person name="de Vos W.M."/>
            <person name="Barrangou R."/>
            <person name="Klaenhammer T.R."/>
            <person name="Caufield P.W."/>
            <person name="Cui Y."/>
            <person name="Zhang H."/>
            <person name="O'Toole P.W."/>
        </authorList>
    </citation>
    <scope>NUCLEOTIDE SEQUENCE [LARGE SCALE GENOMIC DNA]</scope>
    <source>
        <strain evidence="2 3">DSM 16698</strain>
    </source>
</reference>
<comment type="caution">
    <text evidence="2">The sequence shown here is derived from an EMBL/GenBank/DDBJ whole genome shotgun (WGS) entry which is preliminary data.</text>
</comment>
<protein>
    <submittedName>
        <fullName evidence="2">Uncharacterized protein</fullName>
    </submittedName>
</protein>